<dbReference type="AlphaFoldDB" id="A0A1S8X9F2"/>
<protein>
    <submittedName>
        <fullName evidence="1">Uncharacterized protein</fullName>
    </submittedName>
</protein>
<name>A0A1S8X9F2_OPIVI</name>
<reference evidence="1 2" key="1">
    <citation type="submission" date="2015-03" db="EMBL/GenBank/DDBJ databases">
        <title>Draft genome of the nematode, Opisthorchis viverrini.</title>
        <authorList>
            <person name="Mitreva M."/>
        </authorList>
    </citation>
    <scope>NUCLEOTIDE SEQUENCE [LARGE SCALE GENOMIC DNA]</scope>
    <source>
        <strain evidence="1">Khon Kaen</strain>
    </source>
</reference>
<sequence length="97" mass="11469">MFTYVRWTRDKMSNILELLIYCRRSRGFLRDSRRNFLETTLTIAISCAVSFPILPDVHVIRHITEELTEWLTLRADDQNALRSLVDNMMICCATMKQ</sequence>
<gene>
    <name evidence="1" type="ORF">X801_00709</name>
</gene>
<proteinExistence type="predicted"/>
<accession>A0A1S8X9F2</accession>
<evidence type="ECO:0000313" key="2">
    <source>
        <dbReference type="Proteomes" id="UP000243686"/>
    </source>
</evidence>
<evidence type="ECO:0000313" key="1">
    <source>
        <dbReference type="EMBL" id="OON23375.1"/>
    </source>
</evidence>
<keyword evidence="2" id="KW-1185">Reference proteome</keyword>
<organism evidence="1 2">
    <name type="scientific">Opisthorchis viverrini</name>
    <name type="common">Southeast Asian liver fluke</name>
    <dbReference type="NCBI Taxonomy" id="6198"/>
    <lineage>
        <taxon>Eukaryota</taxon>
        <taxon>Metazoa</taxon>
        <taxon>Spiralia</taxon>
        <taxon>Lophotrochozoa</taxon>
        <taxon>Platyhelminthes</taxon>
        <taxon>Trematoda</taxon>
        <taxon>Digenea</taxon>
        <taxon>Opisthorchiida</taxon>
        <taxon>Opisthorchiata</taxon>
        <taxon>Opisthorchiidae</taxon>
        <taxon>Opisthorchis</taxon>
    </lineage>
</organism>
<dbReference type="Proteomes" id="UP000243686">
    <property type="component" value="Unassembled WGS sequence"/>
</dbReference>
<dbReference type="EMBL" id="KV891556">
    <property type="protein sequence ID" value="OON23375.1"/>
    <property type="molecule type" value="Genomic_DNA"/>
</dbReference>